<evidence type="ECO:0000313" key="1">
    <source>
        <dbReference type="EMBL" id="MCA9376409.1"/>
    </source>
</evidence>
<reference evidence="1" key="2">
    <citation type="journal article" date="2021" name="Microbiome">
        <title>Successional dynamics and alternative stable states in a saline activated sludge microbial community over 9 years.</title>
        <authorList>
            <person name="Wang Y."/>
            <person name="Ye J."/>
            <person name="Ju F."/>
            <person name="Liu L."/>
            <person name="Boyd J.A."/>
            <person name="Deng Y."/>
            <person name="Parks D.H."/>
            <person name="Jiang X."/>
            <person name="Yin X."/>
            <person name="Woodcroft B.J."/>
            <person name="Tyson G.W."/>
            <person name="Hugenholtz P."/>
            <person name="Polz M.F."/>
            <person name="Zhang T."/>
        </authorList>
    </citation>
    <scope>NUCLEOTIDE SEQUENCE</scope>
    <source>
        <strain evidence="1">HKST-UBA17</strain>
    </source>
</reference>
<comment type="caution">
    <text evidence="1">The sequence shown here is derived from an EMBL/GenBank/DDBJ whole genome shotgun (WGS) entry which is preliminary data.</text>
</comment>
<proteinExistence type="predicted"/>
<sequence>MSLIWYFQFRKGSKIQYIGQLPKVHSAFIFENSVYINSDLVYKWSDGNLSVESDGSDLTYGVYENKLVLCTWRNHKILNRNEIATDVVIRDREGVMYKEFGLNQTVAITYCTENGLILKDSYENSPERVYRLQFNDKFEDTLGVRSVSRAVYQVVAKEIADLVRIPIPVDTLEIFEIADEGYVIQEVTGEVWLYPANL</sequence>
<dbReference type="EMBL" id="JAGQLN010000002">
    <property type="protein sequence ID" value="MCA9376409.1"/>
    <property type="molecule type" value="Genomic_DNA"/>
</dbReference>
<evidence type="ECO:0000313" key="2">
    <source>
        <dbReference type="Proteomes" id="UP000741282"/>
    </source>
</evidence>
<protein>
    <submittedName>
        <fullName evidence="1">Uncharacterized protein</fullName>
    </submittedName>
</protein>
<name>A0A955I1J0_9BACT</name>
<gene>
    <name evidence="1" type="ORF">KC685_00630</name>
</gene>
<dbReference type="Proteomes" id="UP000741282">
    <property type="component" value="Unassembled WGS sequence"/>
</dbReference>
<dbReference type="AlphaFoldDB" id="A0A955I1J0"/>
<accession>A0A955I1J0</accession>
<organism evidence="1 2">
    <name type="scientific">Candidatus Dojkabacteria bacterium</name>
    <dbReference type="NCBI Taxonomy" id="2099670"/>
    <lineage>
        <taxon>Bacteria</taxon>
        <taxon>Candidatus Dojkabacteria</taxon>
    </lineage>
</organism>
<reference evidence="1" key="1">
    <citation type="submission" date="2020-04" db="EMBL/GenBank/DDBJ databases">
        <authorList>
            <person name="Zhang T."/>
        </authorList>
    </citation>
    <scope>NUCLEOTIDE SEQUENCE</scope>
    <source>
        <strain evidence="1">HKST-UBA17</strain>
    </source>
</reference>